<name>A0A0K2UIM4_LEPSM</name>
<accession>A0A0K2UIM4</accession>
<reference evidence="1" key="1">
    <citation type="submission" date="2014-05" db="EMBL/GenBank/DDBJ databases">
        <authorList>
            <person name="Chronopoulou M."/>
        </authorList>
    </citation>
    <scope>NUCLEOTIDE SEQUENCE</scope>
    <source>
        <tissue evidence="1">Whole organism</tissue>
    </source>
</reference>
<sequence>MVSNLFQFFLNPLKIASKQFFRAVSKTVKRQYFYSREPTIYFQHPPSFKKQLNRHILLD</sequence>
<dbReference type="AlphaFoldDB" id="A0A0K2UIM4"/>
<dbReference type="EMBL" id="HACA01020519">
    <property type="protein sequence ID" value="CDW37880.1"/>
    <property type="molecule type" value="Transcribed_RNA"/>
</dbReference>
<proteinExistence type="predicted"/>
<protein>
    <submittedName>
        <fullName evidence="1">Uncharacterized protein</fullName>
    </submittedName>
</protein>
<organism evidence="1">
    <name type="scientific">Lepeophtheirus salmonis</name>
    <name type="common">Salmon louse</name>
    <name type="synonym">Caligus salmonis</name>
    <dbReference type="NCBI Taxonomy" id="72036"/>
    <lineage>
        <taxon>Eukaryota</taxon>
        <taxon>Metazoa</taxon>
        <taxon>Ecdysozoa</taxon>
        <taxon>Arthropoda</taxon>
        <taxon>Crustacea</taxon>
        <taxon>Multicrustacea</taxon>
        <taxon>Hexanauplia</taxon>
        <taxon>Copepoda</taxon>
        <taxon>Siphonostomatoida</taxon>
        <taxon>Caligidae</taxon>
        <taxon>Lepeophtheirus</taxon>
    </lineage>
</organism>
<evidence type="ECO:0000313" key="1">
    <source>
        <dbReference type="EMBL" id="CDW37880.1"/>
    </source>
</evidence>